<accession>A0AAD7BDN5</accession>
<keyword evidence="3" id="KW-1185">Reference proteome</keyword>
<organism evidence="2 3">
    <name type="scientific">Roridomyces roridus</name>
    <dbReference type="NCBI Taxonomy" id="1738132"/>
    <lineage>
        <taxon>Eukaryota</taxon>
        <taxon>Fungi</taxon>
        <taxon>Dikarya</taxon>
        <taxon>Basidiomycota</taxon>
        <taxon>Agaricomycotina</taxon>
        <taxon>Agaricomycetes</taxon>
        <taxon>Agaricomycetidae</taxon>
        <taxon>Agaricales</taxon>
        <taxon>Marasmiineae</taxon>
        <taxon>Mycenaceae</taxon>
        <taxon>Roridomyces</taxon>
    </lineage>
</organism>
<dbReference type="AlphaFoldDB" id="A0AAD7BDN5"/>
<evidence type="ECO:0000313" key="2">
    <source>
        <dbReference type="EMBL" id="KAJ7617923.1"/>
    </source>
</evidence>
<evidence type="ECO:0000256" key="1">
    <source>
        <dbReference type="SAM" id="MobiDB-lite"/>
    </source>
</evidence>
<protein>
    <submittedName>
        <fullName evidence="2">Uncharacterized protein</fullName>
    </submittedName>
</protein>
<gene>
    <name evidence="2" type="ORF">FB45DRAFT_1034159</name>
</gene>
<dbReference type="Proteomes" id="UP001221142">
    <property type="component" value="Unassembled WGS sequence"/>
</dbReference>
<sequence>MDFYPRTGELTSWAHIMFPGSTPPLITQLRQDGYLTETQVALARSLLKEYNPFFEANRNVQHIHEIGQPFIVDFSQNTSICVTGPHSFIPVQLYPRIAKSGVLTVCFVRASEDDNDESLFLPVVHQHTPIEYLPQFSRLCLIAGGGPRSFYLPHVDLSQRYRVWQWKRDDKRPAQSEALHYLFHPPYHSPAMPSDSGSPKRKLPVAKDLPSVGFKL</sequence>
<name>A0AAD7BDN5_9AGAR</name>
<feature type="region of interest" description="Disordered" evidence="1">
    <location>
        <begin position="190"/>
        <end position="216"/>
    </location>
</feature>
<dbReference type="EMBL" id="JARKIF010000020">
    <property type="protein sequence ID" value="KAJ7617923.1"/>
    <property type="molecule type" value="Genomic_DNA"/>
</dbReference>
<evidence type="ECO:0000313" key="3">
    <source>
        <dbReference type="Proteomes" id="UP001221142"/>
    </source>
</evidence>
<comment type="caution">
    <text evidence="2">The sequence shown here is derived from an EMBL/GenBank/DDBJ whole genome shotgun (WGS) entry which is preliminary data.</text>
</comment>
<reference evidence="2" key="1">
    <citation type="submission" date="2023-03" db="EMBL/GenBank/DDBJ databases">
        <title>Massive genome expansion in bonnet fungi (Mycena s.s.) driven by repeated elements and novel gene families across ecological guilds.</title>
        <authorList>
            <consortium name="Lawrence Berkeley National Laboratory"/>
            <person name="Harder C.B."/>
            <person name="Miyauchi S."/>
            <person name="Viragh M."/>
            <person name="Kuo A."/>
            <person name="Thoen E."/>
            <person name="Andreopoulos B."/>
            <person name="Lu D."/>
            <person name="Skrede I."/>
            <person name="Drula E."/>
            <person name="Henrissat B."/>
            <person name="Morin E."/>
            <person name="Kohler A."/>
            <person name="Barry K."/>
            <person name="LaButti K."/>
            <person name="Morin E."/>
            <person name="Salamov A."/>
            <person name="Lipzen A."/>
            <person name="Mereny Z."/>
            <person name="Hegedus B."/>
            <person name="Baldrian P."/>
            <person name="Stursova M."/>
            <person name="Weitz H."/>
            <person name="Taylor A."/>
            <person name="Grigoriev I.V."/>
            <person name="Nagy L.G."/>
            <person name="Martin F."/>
            <person name="Kauserud H."/>
        </authorList>
    </citation>
    <scope>NUCLEOTIDE SEQUENCE</scope>
    <source>
        <strain evidence="2">9284</strain>
    </source>
</reference>
<proteinExistence type="predicted"/>